<dbReference type="GeneID" id="40088487"/>
<accession>A0A2L0V0D6</accession>
<proteinExistence type="predicted"/>
<dbReference type="RefSeq" id="YP_009612149.1">
    <property type="nucleotide sequence ID" value="NC_042013.1"/>
</dbReference>
<organism evidence="2 3">
    <name type="scientific">Agrobacterium phage Atu_ph07</name>
    <dbReference type="NCBI Taxonomy" id="2024264"/>
    <lineage>
        <taxon>Viruses</taxon>
        <taxon>Duplodnaviria</taxon>
        <taxon>Heunggongvirae</taxon>
        <taxon>Uroviricota</taxon>
        <taxon>Caudoviricetes</taxon>
        <taxon>Polybotosvirus</taxon>
        <taxon>Polybotosvirus Atuph07</taxon>
    </lineage>
</organism>
<dbReference type="Proteomes" id="UP000223025">
    <property type="component" value="Segment"/>
</dbReference>
<reference evidence="2 3" key="1">
    <citation type="submission" date="2017-06" db="EMBL/GenBank/DDBJ databases">
        <authorList>
            <person name="Kim H.J."/>
            <person name="Triplett B.A."/>
        </authorList>
    </citation>
    <scope>NUCLEOTIDE SEQUENCE [LARGE SCALE GENOMIC DNA]</scope>
</reference>
<evidence type="ECO:0000313" key="2">
    <source>
        <dbReference type="EMBL" id="AUZ95243.1"/>
    </source>
</evidence>
<protein>
    <submittedName>
        <fullName evidence="2">Uncharacterized protein</fullName>
    </submittedName>
</protein>
<dbReference type="EMBL" id="MF403008">
    <property type="protein sequence ID" value="AUZ95243.1"/>
    <property type="molecule type" value="Genomic_DNA"/>
</dbReference>
<evidence type="ECO:0000256" key="1">
    <source>
        <dbReference type="SAM" id="Coils"/>
    </source>
</evidence>
<name>A0A2L0V0D6_9CAUD</name>
<dbReference type="KEGG" id="vg:40088487"/>
<feature type="coiled-coil region" evidence="1">
    <location>
        <begin position="99"/>
        <end position="137"/>
    </location>
</feature>
<evidence type="ECO:0000313" key="3">
    <source>
        <dbReference type="Proteomes" id="UP000223025"/>
    </source>
</evidence>
<keyword evidence="3" id="KW-1185">Reference proteome</keyword>
<keyword evidence="1" id="KW-0175">Coiled coil</keyword>
<sequence>MFEKIKKYIYKTKMNWRIHRKVETIRRLEDKINDVDGEIMFRVKNFIDIGENIFVRYFWDYSFQIYMNSSNSDGEFSNASIELFNYHGLTKSYYGKLVIKNLDSTIDDLKKRLREKEDMLQKIRNKTEEELDALLAEVDKFPIK</sequence>